<evidence type="ECO:0000313" key="2">
    <source>
        <dbReference type="Proteomes" id="UP000472260"/>
    </source>
</evidence>
<evidence type="ECO:0000313" key="1">
    <source>
        <dbReference type="Ensembl" id="ENSSANP00000034355.1"/>
    </source>
</evidence>
<dbReference type="Ensembl" id="ENSSANT00000036591.1">
    <property type="protein sequence ID" value="ENSSANP00000034355.1"/>
    <property type="gene ID" value="ENSSANG00000017572.1"/>
</dbReference>
<organism evidence="1 2">
    <name type="scientific">Sinocyclocheilus anshuiensis</name>
    <dbReference type="NCBI Taxonomy" id="1608454"/>
    <lineage>
        <taxon>Eukaryota</taxon>
        <taxon>Metazoa</taxon>
        <taxon>Chordata</taxon>
        <taxon>Craniata</taxon>
        <taxon>Vertebrata</taxon>
        <taxon>Euteleostomi</taxon>
        <taxon>Actinopterygii</taxon>
        <taxon>Neopterygii</taxon>
        <taxon>Teleostei</taxon>
        <taxon>Ostariophysi</taxon>
        <taxon>Cypriniformes</taxon>
        <taxon>Cyprinidae</taxon>
        <taxon>Cyprininae</taxon>
        <taxon>Sinocyclocheilus</taxon>
    </lineage>
</organism>
<dbReference type="AlphaFoldDB" id="A0A671MLZ6"/>
<sequence length="85" mass="9745">MIFFFFLLSAGKKKPPLKLPKEAFEKPQPAPTPPRDLDSKACVTIGDKVRFIVLSLIKKDLHLYIFILFHPIWFHFACISSTSVL</sequence>
<accession>A0A671MLZ6</accession>
<dbReference type="Proteomes" id="UP000472260">
    <property type="component" value="Unassembled WGS sequence"/>
</dbReference>
<reference evidence="1" key="2">
    <citation type="submission" date="2025-09" db="UniProtKB">
        <authorList>
            <consortium name="Ensembl"/>
        </authorList>
    </citation>
    <scope>IDENTIFICATION</scope>
</reference>
<name>A0A671MLZ6_9TELE</name>
<protein>
    <submittedName>
        <fullName evidence="1">Uncharacterized protein</fullName>
    </submittedName>
</protein>
<keyword evidence="2" id="KW-1185">Reference proteome</keyword>
<reference evidence="1" key="1">
    <citation type="submission" date="2025-08" db="UniProtKB">
        <authorList>
            <consortium name="Ensembl"/>
        </authorList>
    </citation>
    <scope>IDENTIFICATION</scope>
</reference>
<proteinExistence type="predicted"/>